<accession>A0A8X6MLK5</accession>
<comment type="caution">
    <text evidence="1">The sequence shown here is derived from an EMBL/GenBank/DDBJ whole genome shotgun (WGS) entry which is preliminary data.</text>
</comment>
<evidence type="ECO:0000313" key="2">
    <source>
        <dbReference type="Proteomes" id="UP000887013"/>
    </source>
</evidence>
<protein>
    <submittedName>
        <fullName evidence="1">Uncharacterized protein</fullName>
    </submittedName>
</protein>
<keyword evidence="2" id="KW-1185">Reference proteome</keyword>
<reference evidence="1" key="1">
    <citation type="submission" date="2020-08" db="EMBL/GenBank/DDBJ databases">
        <title>Multicomponent nature underlies the extraordinary mechanical properties of spider dragline silk.</title>
        <authorList>
            <person name="Kono N."/>
            <person name="Nakamura H."/>
            <person name="Mori M."/>
            <person name="Yoshida Y."/>
            <person name="Ohtoshi R."/>
            <person name="Malay A.D."/>
            <person name="Moran D.A.P."/>
            <person name="Tomita M."/>
            <person name="Numata K."/>
            <person name="Arakawa K."/>
        </authorList>
    </citation>
    <scope>NUCLEOTIDE SEQUENCE</scope>
</reference>
<dbReference type="AlphaFoldDB" id="A0A8X6MLK5"/>
<evidence type="ECO:0000313" key="1">
    <source>
        <dbReference type="EMBL" id="GFS67582.1"/>
    </source>
</evidence>
<proteinExistence type="predicted"/>
<sequence>MPPTTLVSYHNSQIAIEFDDHHSNIPLQFVPRLQRAMRIIASTNHSSLQRVLRKSIRPHPIHASVVHKFNNFSAVIVINMVIWLGKRLPIPEQLRCACSPYFSMINIGVPRKALRRTSPFFQTYG</sequence>
<dbReference type="Proteomes" id="UP000887013">
    <property type="component" value="Unassembled WGS sequence"/>
</dbReference>
<name>A0A8X6MLK5_NEPPI</name>
<organism evidence="1 2">
    <name type="scientific">Nephila pilipes</name>
    <name type="common">Giant wood spider</name>
    <name type="synonym">Nephila maculata</name>
    <dbReference type="NCBI Taxonomy" id="299642"/>
    <lineage>
        <taxon>Eukaryota</taxon>
        <taxon>Metazoa</taxon>
        <taxon>Ecdysozoa</taxon>
        <taxon>Arthropoda</taxon>
        <taxon>Chelicerata</taxon>
        <taxon>Arachnida</taxon>
        <taxon>Araneae</taxon>
        <taxon>Araneomorphae</taxon>
        <taxon>Entelegynae</taxon>
        <taxon>Araneoidea</taxon>
        <taxon>Nephilidae</taxon>
        <taxon>Nephila</taxon>
    </lineage>
</organism>
<gene>
    <name evidence="1" type="ORF">NPIL_235721</name>
</gene>
<dbReference type="EMBL" id="BMAW01048740">
    <property type="protein sequence ID" value="GFS67582.1"/>
    <property type="molecule type" value="Genomic_DNA"/>
</dbReference>